<dbReference type="VEuPathDB" id="FungiDB:An06g01670"/>
<gene>
    <name evidence="1" type="ORF">An06g01670</name>
</gene>
<name>A0AAJ8BYI0_ASPNG</name>
<dbReference type="GeneID" id="84591199"/>
<protein>
    <submittedName>
        <fullName evidence="1">Uncharacterized protein</fullName>
    </submittedName>
</protein>
<sequence length="85" mass="9786">MALKSCNHLWILVSSANPRERDLQLLPKLRPLRRETICRGKDAPTEQDRALKAYCIYLPECGPVDLILWDPTSYKSAGYRGVREE</sequence>
<dbReference type="AlphaFoldDB" id="A0AAJ8BYI0"/>
<reference evidence="1" key="1">
    <citation type="submission" date="2025-02" db="EMBL/GenBank/DDBJ databases">
        <authorList>
            <consortium name="NCBI Genome Project"/>
        </authorList>
    </citation>
    <scope>NUCLEOTIDE SEQUENCE</scope>
</reference>
<proteinExistence type="predicted"/>
<reference evidence="1" key="2">
    <citation type="submission" date="2025-08" db="UniProtKB">
        <authorList>
            <consortium name="RefSeq"/>
        </authorList>
    </citation>
    <scope>IDENTIFICATION</scope>
</reference>
<accession>A0AAJ8BYI0</accession>
<organism evidence="1">
    <name type="scientific">Aspergillus niger</name>
    <dbReference type="NCBI Taxonomy" id="5061"/>
    <lineage>
        <taxon>Eukaryota</taxon>
        <taxon>Fungi</taxon>
        <taxon>Dikarya</taxon>
        <taxon>Ascomycota</taxon>
        <taxon>Pezizomycotina</taxon>
        <taxon>Eurotiomycetes</taxon>
        <taxon>Eurotiomycetidae</taxon>
        <taxon>Eurotiales</taxon>
        <taxon>Aspergillaceae</taxon>
        <taxon>Aspergillus</taxon>
        <taxon>Aspergillus subgen. Circumdati</taxon>
    </lineage>
</organism>
<dbReference type="RefSeq" id="XP_059605293.1">
    <property type="nucleotide sequence ID" value="XM_059748079.1"/>
</dbReference>
<dbReference type="KEGG" id="ang:An06g01670"/>
<evidence type="ECO:0000313" key="1">
    <source>
        <dbReference type="RefSeq" id="XP_059605293.1"/>
    </source>
</evidence>